<gene>
    <name evidence="12" type="ORF">Y919_09090</name>
</gene>
<dbReference type="SUPFAM" id="SSF52540">
    <property type="entry name" value="P-loop containing nucleoside triphosphate hydrolases"/>
    <property type="match status" value="1"/>
</dbReference>
<evidence type="ECO:0000256" key="7">
    <source>
        <dbReference type="ARBA" id="ARBA00022967"/>
    </source>
</evidence>
<evidence type="ECO:0000256" key="1">
    <source>
        <dbReference type="ARBA" id="ARBA00004202"/>
    </source>
</evidence>
<dbReference type="STRING" id="1156417.Y919_09090"/>
<comment type="function">
    <text evidence="10">Part of an ABC transporter complex. Responsible for energy coupling to the transport system.</text>
</comment>
<dbReference type="InterPro" id="IPR015856">
    <property type="entry name" value="ABC_transpr_CbiO/EcfA_su"/>
</dbReference>
<dbReference type="EMBL" id="AZTB01000049">
    <property type="protein sequence ID" value="KGG79917.1"/>
    <property type="molecule type" value="Genomic_DNA"/>
</dbReference>
<dbReference type="SMART" id="SM00382">
    <property type="entry name" value="AAA"/>
    <property type="match status" value="1"/>
</dbReference>
<dbReference type="GO" id="GO:0043190">
    <property type="term" value="C:ATP-binding cassette (ABC) transporter complex"/>
    <property type="evidence" value="ECO:0007669"/>
    <property type="project" value="TreeGrafter"/>
</dbReference>
<dbReference type="Gene3D" id="3.40.50.300">
    <property type="entry name" value="P-loop containing nucleotide triphosphate hydrolases"/>
    <property type="match status" value="1"/>
</dbReference>
<evidence type="ECO:0000256" key="8">
    <source>
        <dbReference type="ARBA" id="ARBA00023136"/>
    </source>
</evidence>
<keyword evidence="7" id="KW-1278">Translocase</keyword>
<organism evidence="12 13">
    <name type="scientific">Caloranaerobacter azorensis H53214</name>
    <dbReference type="NCBI Taxonomy" id="1156417"/>
    <lineage>
        <taxon>Bacteria</taxon>
        <taxon>Bacillati</taxon>
        <taxon>Bacillota</taxon>
        <taxon>Tissierellia</taxon>
        <taxon>Tissierellales</taxon>
        <taxon>Thermohalobacteraceae</taxon>
        <taxon>Caloranaerobacter</taxon>
    </lineage>
</organism>
<dbReference type="GO" id="GO:0006824">
    <property type="term" value="P:cobalt ion transport"/>
    <property type="evidence" value="ECO:0007669"/>
    <property type="project" value="InterPro"/>
</dbReference>
<dbReference type="GO" id="GO:0042626">
    <property type="term" value="F:ATPase-coupled transmembrane transporter activity"/>
    <property type="evidence" value="ECO:0007669"/>
    <property type="project" value="TreeGrafter"/>
</dbReference>
<dbReference type="AlphaFoldDB" id="A0A096BGB8"/>
<dbReference type="InterPro" id="IPR027417">
    <property type="entry name" value="P-loop_NTPase"/>
</dbReference>
<keyword evidence="8 10" id="KW-0472">Membrane</keyword>
<dbReference type="RefSeq" id="WP_035164139.1">
    <property type="nucleotide sequence ID" value="NZ_AZTB01000049.1"/>
</dbReference>
<dbReference type="PROSITE" id="PS50893">
    <property type="entry name" value="ABC_TRANSPORTER_2"/>
    <property type="match status" value="1"/>
</dbReference>
<name>A0A096BGB8_9FIRM</name>
<evidence type="ECO:0000256" key="10">
    <source>
        <dbReference type="RuleBase" id="RU364103"/>
    </source>
</evidence>
<comment type="similarity">
    <text evidence="2 10">Belongs to the ABC transporter superfamily.</text>
</comment>
<dbReference type="GO" id="GO:0005524">
    <property type="term" value="F:ATP binding"/>
    <property type="evidence" value="ECO:0007669"/>
    <property type="project" value="UniProtKB-UniRule"/>
</dbReference>
<dbReference type="InterPro" id="IPR050095">
    <property type="entry name" value="ECF_ABC_transporter_ATP-bd"/>
</dbReference>
<keyword evidence="6 10" id="KW-0067">ATP-binding</keyword>
<evidence type="ECO:0000256" key="2">
    <source>
        <dbReference type="ARBA" id="ARBA00005417"/>
    </source>
</evidence>
<dbReference type="GO" id="GO:0016887">
    <property type="term" value="F:ATP hydrolysis activity"/>
    <property type="evidence" value="ECO:0007669"/>
    <property type="project" value="InterPro"/>
</dbReference>
<dbReference type="PROSITE" id="PS00211">
    <property type="entry name" value="ABC_TRANSPORTER_1"/>
    <property type="match status" value="1"/>
</dbReference>
<comment type="subcellular location">
    <subcellularLocation>
        <location evidence="1 10">Cell membrane</location>
        <topology evidence="1 10">Peripheral membrane protein</topology>
    </subcellularLocation>
</comment>
<reference evidence="12 13" key="1">
    <citation type="submission" date="2013-12" db="EMBL/GenBank/DDBJ databases">
        <title>Draft genome sequence of Caloranaerobacter sp. H53214.</title>
        <authorList>
            <person name="Jiang L.J."/>
            <person name="Shao Z.Z."/>
            <person name="Long M.N."/>
        </authorList>
    </citation>
    <scope>NUCLEOTIDE SEQUENCE [LARGE SCALE GENOMIC DNA]</scope>
    <source>
        <strain evidence="12 13">H53214</strain>
    </source>
</reference>
<dbReference type="Pfam" id="PF00005">
    <property type="entry name" value="ABC_tran"/>
    <property type="match status" value="1"/>
</dbReference>
<evidence type="ECO:0000259" key="11">
    <source>
        <dbReference type="PROSITE" id="PS50893"/>
    </source>
</evidence>
<sequence>MKNIIISCEKIHYKYPDGTYALKGLNINIEKGKKIGILGPNGAGKTTLFFHLNGLYKPDYGKIYFEGKEVVYDRKNLKYLRSKVGIVFQDSDAQLFSSSVYEEISFGIMNLNLPKNEVKKRIDYVITKLKIENLVNRPTHFLSGGEKKKVAIASILAMSPEVIILDEPLANVDSKASDEIIEILNQLNSENKTIIISSHNPDNIYSWADYIYVLYDGNILGEGTPYEIFSNDKLMEIANVKKPIILEFYEKLRDKYPEIKNKYGIPKNKDELFKIIELI</sequence>
<dbReference type="InterPro" id="IPR017871">
    <property type="entry name" value="ABC_transporter-like_CS"/>
</dbReference>
<keyword evidence="5 10" id="KW-0547">Nucleotide-binding</keyword>
<evidence type="ECO:0000313" key="13">
    <source>
        <dbReference type="Proteomes" id="UP000029622"/>
    </source>
</evidence>
<dbReference type="PANTHER" id="PTHR43553">
    <property type="entry name" value="HEAVY METAL TRANSPORTER"/>
    <property type="match status" value="1"/>
</dbReference>
<evidence type="ECO:0000256" key="9">
    <source>
        <dbReference type="ARBA" id="ARBA00025157"/>
    </source>
</evidence>
<evidence type="ECO:0000256" key="5">
    <source>
        <dbReference type="ARBA" id="ARBA00022741"/>
    </source>
</evidence>
<dbReference type="InterPro" id="IPR003593">
    <property type="entry name" value="AAA+_ATPase"/>
</dbReference>
<comment type="caution">
    <text evidence="12">The sequence shown here is derived from an EMBL/GenBank/DDBJ whole genome shotgun (WGS) entry which is preliminary data.</text>
</comment>
<dbReference type="PANTHER" id="PTHR43553:SF24">
    <property type="entry name" value="ENERGY-COUPLING FACTOR TRANSPORTER ATP-BINDING PROTEIN ECFA1"/>
    <property type="match status" value="1"/>
</dbReference>
<dbReference type="InterPro" id="IPR003439">
    <property type="entry name" value="ABC_transporter-like_ATP-bd"/>
</dbReference>
<evidence type="ECO:0000313" key="12">
    <source>
        <dbReference type="EMBL" id="KGG79917.1"/>
    </source>
</evidence>
<comment type="function">
    <text evidence="9">Probably part of an ABC transporter complex. Responsible for energy coupling to the transport system.</text>
</comment>
<keyword evidence="4 10" id="KW-1003">Cell membrane</keyword>
<dbReference type="InterPro" id="IPR005876">
    <property type="entry name" value="Co_trans_ATP-bd"/>
</dbReference>
<evidence type="ECO:0000256" key="3">
    <source>
        <dbReference type="ARBA" id="ARBA00022448"/>
    </source>
</evidence>
<dbReference type="FunFam" id="3.40.50.300:FF:000224">
    <property type="entry name" value="Energy-coupling factor transporter ATP-binding protein EcfA"/>
    <property type="match status" value="1"/>
</dbReference>
<dbReference type="NCBIfam" id="TIGR01166">
    <property type="entry name" value="cbiO"/>
    <property type="match status" value="1"/>
</dbReference>
<dbReference type="Proteomes" id="UP000029622">
    <property type="component" value="Unassembled WGS sequence"/>
</dbReference>
<evidence type="ECO:0000256" key="4">
    <source>
        <dbReference type="ARBA" id="ARBA00022475"/>
    </source>
</evidence>
<accession>A0A096BGB8</accession>
<proteinExistence type="inferred from homology"/>
<keyword evidence="3 10" id="KW-0813">Transport</keyword>
<protein>
    <recommendedName>
        <fullName evidence="10">ABC transporter ATP-binding protein</fullName>
    </recommendedName>
</protein>
<evidence type="ECO:0000256" key="6">
    <source>
        <dbReference type="ARBA" id="ARBA00022840"/>
    </source>
</evidence>
<feature type="domain" description="ABC transporter" evidence="11">
    <location>
        <begin position="6"/>
        <end position="241"/>
    </location>
</feature>
<dbReference type="CDD" id="cd03225">
    <property type="entry name" value="ABC_cobalt_CbiO_domain1"/>
    <property type="match status" value="1"/>
</dbReference>